<evidence type="ECO:0000313" key="3">
    <source>
        <dbReference type="EMBL" id="BBA34585.1"/>
    </source>
</evidence>
<dbReference type="RefSeq" id="WP_119629963.1">
    <property type="nucleotide sequence ID" value="NZ_AP017928.1"/>
</dbReference>
<dbReference type="PANTHER" id="PTHR30437">
    <property type="entry name" value="TRANSCRIPTION ELONGATION FACTOR GREA"/>
    <property type="match status" value="1"/>
</dbReference>
<dbReference type="OrthoDB" id="8537952at2"/>
<dbReference type="GO" id="GO:0003677">
    <property type="term" value="F:DNA binding"/>
    <property type="evidence" value="ECO:0007669"/>
    <property type="project" value="InterPro"/>
</dbReference>
<evidence type="ECO:0000256" key="1">
    <source>
        <dbReference type="SAM" id="MobiDB-lite"/>
    </source>
</evidence>
<reference evidence="3 4" key="1">
    <citation type="submission" date="2016-12" db="EMBL/GenBank/DDBJ databases">
        <title>Genome sequencing of Methylocaldum marinum.</title>
        <authorList>
            <person name="Takeuchi M."/>
            <person name="Kamagata Y."/>
            <person name="Hiraoka S."/>
            <person name="Oshima K."/>
            <person name="Hattori M."/>
            <person name="Iwasaki W."/>
        </authorList>
    </citation>
    <scope>NUCLEOTIDE SEQUENCE [LARGE SCALE GENOMIC DNA]</scope>
    <source>
        <strain evidence="3 4">S8</strain>
    </source>
</reference>
<dbReference type="EMBL" id="AP017928">
    <property type="protein sequence ID" value="BBA34585.1"/>
    <property type="molecule type" value="Genomic_DNA"/>
</dbReference>
<dbReference type="Proteomes" id="UP000266313">
    <property type="component" value="Chromosome"/>
</dbReference>
<dbReference type="GO" id="GO:0003746">
    <property type="term" value="F:translation elongation factor activity"/>
    <property type="evidence" value="ECO:0007669"/>
    <property type="project" value="UniProtKB-KW"/>
</dbReference>
<dbReference type="PANTHER" id="PTHR30437:SF6">
    <property type="entry name" value="TRANSCRIPTION ELONGATION FACTOR GREB"/>
    <property type="match status" value="1"/>
</dbReference>
<feature type="region of interest" description="Disordered" evidence="1">
    <location>
        <begin position="1"/>
        <end position="60"/>
    </location>
</feature>
<feature type="compositionally biased region" description="Basic and acidic residues" evidence="1">
    <location>
        <begin position="41"/>
        <end position="52"/>
    </location>
</feature>
<dbReference type="Gene3D" id="3.10.50.30">
    <property type="entry name" value="Transcription elongation factor, GreA/GreB, C-terminal domain"/>
    <property type="match status" value="1"/>
</dbReference>
<dbReference type="Pfam" id="PF01272">
    <property type="entry name" value="GreA_GreB"/>
    <property type="match status" value="1"/>
</dbReference>
<organism evidence="3 4">
    <name type="scientific">Methylocaldum marinum</name>
    <dbReference type="NCBI Taxonomy" id="1432792"/>
    <lineage>
        <taxon>Bacteria</taxon>
        <taxon>Pseudomonadati</taxon>
        <taxon>Pseudomonadota</taxon>
        <taxon>Gammaproteobacteria</taxon>
        <taxon>Methylococcales</taxon>
        <taxon>Methylococcaceae</taxon>
        <taxon>Methylocaldum</taxon>
    </lineage>
</organism>
<gene>
    <name evidence="3" type="ORF">sS8_2637</name>
</gene>
<evidence type="ECO:0000259" key="2">
    <source>
        <dbReference type="Pfam" id="PF01272"/>
    </source>
</evidence>
<proteinExistence type="predicted"/>
<feature type="compositionally biased region" description="Polar residues" evidence="1">
    <location>
        <begin position="24"/>
        <end position="40"/>
    </location>
</feature>
<dbReference type="InterPro" id="IPR001437">
    <property type="entry name" value="Tscrpt_elong_fac_GreA/B_C"/>
</dbReference>
<feature type="domain" description="Transcription elongation factor GreA/GreB C-terminal" evidence="2">
    <location>
        <begin position="90"/>
        <end position="163"/>
    </location>
</feature>
<dbReference type="InterPro" id="IPR036953">
    <property type="entry name" value="GreA/GreB_C_sf"/>
</dbReference>
<dbReference type="InterPro" id="IPR018151">
    <property type="entry name" value="TF_GreA/GreB_CS"/>
</dbReference>
<accession>A0A250KSE4</accession>
<keyword evidence="3" id="KW-0648">Protein biosynthesis</keyword>
<dbReference type="InterPro" id="IPR023459">
    <property type="entry name" value="Tscrpt_elong_fac_GreA/B_fam"/>
</dbReference>
<dbReference type="KEGG" id="mmai:sS8_2637"/>
<protein>
    <submittedName>
        <fullName evidence="3">Transcription elongation factor</fullName>
    </submittedName>
</protein>
<dbReference type="GO" id="GO:0032784">
    <property type="term" value="P:regulation of DNA-templated transcription elongation"/>
    <property type="evidence" value="ECO:0007669"/>
    <property type="project" value="InterPro"/>
</dbReference>
<dbReference type="PROSITE" id="PS00830">
    <property type="entry name" value="GREAB_2"/>
    <property type="match status" value="1"/>
</dbReference>
<keyword evidence="4" id="KW-1185">Reference proteome</keyword>
<dbReference type="AlphaFoldDB" id="A0A250KSE4"/>
<dbReference type="SUPFAM" id="SSF54534">
    <property type="entry name" value="FKBP-like"/>
    <property type="match status" value="1"/>
</dbReference>
<dbReference type="GO" id="GO:0070063">
    <property type="term" value="F:RNA polymerase binding"/>
    <property type="evidence" value="ECO:0007669"/>
    <property type="project" value="InterPro"/>
</dbReference>
<dbReference type="GO" id="GO:0006354">
    <property type="term" value="P:DNA-templated transcription elongation"/>
    <property type="evidence" value="ECO:0007669"/>
    <property type="project" value="TreeGrafter"/>
</dbReference>
<sequence length="165" mass="18339">MSRAFVKEPDGEEIGGGLPERPRSSYTNYVTPQGLAQLQSRVRELSSERDALDGNDDLGARQQLKQVERDLHYYEERVQSAVVVQPDAQADDKVRFGSTVEVLDSDGQSLRFTIVGEDEADASHEKISWMSPLARALLEAQVGDVVTWKRPVGDKELEVVAIRKG</sequence>
<dbReference type="PIRSF" id="PIRSF006092">
    <property type="entry name" value="GreA_GreB"/>
    <property type="match status" value="1"/>
</dbReference>
<keyword evidence="3" id="KW-0251">Elongation factor</keyword>
<evidence type="ECO:0000313" key="4">
    <source>
        <dbReference type="Proteomes" id="UP000266313"/>
    </source>
</evidence>
<dbReference type="FunFam" id="3.10.50.30:FF:000001">
    <property type="entry name" value="Transcription elongation factor GreA"/>
    <property type="match status" value="1"/>
</dbReference>
<name>A0A250KSE4_9GAMM</name>